<dbReference type="InterPro" id="IPR038076">
    <property type="entry name" value="MgtE_N_sf"/>
</dbReference>
<dbReference type="Pfam" id="PF01769">
    <property type="entry name" value="MgtE"/>
    <property type="match status" value="1"/>
</dbReference>
<keyword evidence="9" id="KW-0479">Metal-binding</keyword>
<comment type="subunit">
    <text evidence="9">Homodimer.</text>
</comment>
<dbReference type="OrthoDB" id="9790355at2"/>
<feature type="transmembrane region" description="Helical" evidence="9">
    <location>
        <begin position="358"/>
        <end position="379"/>
    </location>
</feature>
<evidence type="ECO:0000313" key="11">
    <source>
        <dbReference type="EMBL" id="QDG49658.1"/>
    </source>
</evidence>
<sequence length="450" mass="49198">MSVNQTQIEMLRKLLRHGATERVVRILERFRPAEIADLYGYLSPAEQKQLTTVLFERQLAAETLSELPEHILVELLSNLGDGRISQIINRLAPDDAVFVVSKLDDERVEKILNGLTPLQRERIEHLRAYPAESAGQLMTSEMIRIQEDVCADEAIDIIRSLGSTSEFIFYIYVVNETGTFLGVVPLRRLIVASPDCPVKDLMVPDPIAVYATDDQEDVADITARYDLLAVPVVDDNFKLLGVVTVDDILDVLQEEATEDMYLMQGLSEEDRVYAPVTHSVKKRFPWMILNLLTAFLAAYVVGLFEKSISEVVVLATFMPVVAGMGGNGGTQTLTVVTRGIALGELDYNDGMSAVLKQVGIGIIVGAGIGLLTGLVAWAWKGMPFLGLVLFLSMLVNMSIAGLAGAAVPLMLKALRMDPAMGSGVLVTTFTDVSGFLAFLGLATVFIEYLV</sequence>
<keyword evidence="7 9" id="KW-0472">Membrane</keyword>
<accession>A0A5B8Y524</accession>
<dbReference type="AlphaFoldDB" id="A0A4Y6PMW2"/>
<dbReference type="InterPro" id="IPR046342">
    <property type="entry name" value="CBS_dom_sf"/>
</dbReference>
<keyword evidence="6 9" id="KW-1133">Transmembrane helix</keyword>
<dbReference type="Gene3D" id="1.10.357.20">
    <property type="entry name" value="SLC41 divalent cation transporters, integral membrane domain"/>
    <property type="match status" value="1"/>
</dbReference>
<comment type="subcellular location">
    <subcellularLocation>
        <location evidence="9">Cell membrane</location>
        <topology evidence="9">Multi-pass membrane protein</topology>
    </subcellularLocation>
    <subcellularLocation>
        <location evidence="1">Membrane</location>
        <topology evidence="1">Multi-pass membrane protein</topology>
    </subcellularLocation>
</comment>
<comment type="function">
    <text evidence="9">Acts as a magnesium transporter.</text>
</comment>
<dbReference type="Gene3D" id="1.25.60.10">
    <property type="entry name" value="MgtE N-terminal domain-like"/>
    <property type="match status" value="1"/>
</dbReference>
<evidence type="ECO:0000256" key="2">
    <source>
        <dbReference type="ARBA" id="ARBA00009749"/>
    </source>
</evidence>
<evidence type="ECO:0000256" key="3">
    <source>
        <dbReference type="ARBA" id="ARBA00022448"/>
    </source>
</evidence>
<proteinExistence type="inferred from homology"/>
<evidence type="ECO:0000259" key="10">
    <source>
        <dbReference type="PROSITE" id="PS51371"/>
    </source>
</evidence>
<evidence type="ECO:0000256" key="9">
    <source>
        <dbReference type="RuleBase" id="RU362011"/>
    </source>
</evidence>
<feature type="domain" description="CBS" evidence="10">
    <location>
        <begin position="138"/>
        <end position="201"/>
    </location>
</feature>
<dbReference type="InterPro" id="IPR006667">
    <property type="entry name" value="SLC41_membr_dom"/>
</dbReference>
<dbReference type="GO" id="GO:0046872">
    <property type="term" value="F:metal ion binding"/>
    <property type="evidence" value="ECO:0007669"/>
    <property type="project" value="UniProtKB-KW"/>
</dbReference>
<evidence type="ECO:0000256" key="6">
    <source>
        <dbReference type="ARBA" id="ARBA00022989"/>
    </source>
</evidence>
<dbReference type="InterPro" id="IPR006669">
    <property type="entry name" value="MgtE_transporter"/>
</dbReference>
<keyword evidence="8" id="KW-0129">CBS domain</keyword>
<evidence type="ECO:0000256" key="5">
    <source>
        <dbReference type="ARBA" id="ARBA00022842"/>
    </source>
</evidence>
<keyword evidence="3 9" id="KW-0813">Transport</keyword>
<dbReference type="PROSITE" id="PS51371">
    <property type="entry name" value="CBS"/>
    <property type="match status" value="2"/>
</dbReference>
<feature type="transmembrane region" description="Helical" evidence="9">
    <location>
        <begin position="385"/>
        <end position="411"/>
    </location>
</feature>
<dbReference type="Pfam" id="PF00571">
    <property type="entry name" value="CBS"/>
    <property type="match status" value="1"/>
</dbReference>
<reference evidence="11 12" key="1">
    <citation type="submission" date="2019-06" db="EMBL/GenBank/DDBJ databases">
        <title>Persicimonas caeni gen. nov., sp. nov., a predatory bacterium isolated from solar saltern.</title>
        <authorList>
            <person name="Wang S."/>
        </authorList>
    </citation>
    <scope>NUCLEOTIDE SEQUENCE [LARGE SCALE GENOMIC DNA]</scope>
    <source>
        <strain evidence="11 12">YN101</strain>
    </source>
</reference>
<dbReference type="PANTHER" id="PTHR43773">
    <property type="entry name" value="MAGNESIUM TRANSPORTER MGTE"/>
    <property type="match status" value="1"/>
</dbReference>
<feature type="transmembrane region" description="Helical" evidence="9">
    <location>
        <begin position="284"/>
        <end position="304"/>
    </location>
</feature>
<keyword evidence="5 9" id="KW-0460">Magnesium</keyword>
<evidence type="ECO:0000256" key="8">
    <source>
        <dbReference type="PROSITE-ProRule" id="PRU00703"/>
    </source>
</evidence>
<keyword evidence="4 9" id="KW-0812">Transmembrane</keyword>
<dbReference type="Pfam" id="PF03448">
    <property type="entry name" value="MgtE_N"/>
    <property type="match status" value="1"/>
</dbReference>
<dbReference type="PANTHER" id="PTHR43773:SF1">
    <property type="entry name" value="MAGNESIUM TRANSPORTER MGTE"/>
    <property type="match status" value="1"/>
</dbReference>
<feature type="domain" description="CBS" evidence="10">
    <location>
        <begin position="202"/>
        <end position="258"/>
    </location>
</feature>
<dbReference type="Proteomes" id="UP000315995">
    <property type="component" value="Chromosome"/>
</dbReference>
<dbReference type="InterPro" id="IPR006668">
    <property type="entry name" value="Mg_transptr_MgtE_intracell_dom"/>
</dbReference>
<protein>
    <recommendedName>
        <fullName evidence="9">Magnesium transporter MgtE</fullName>
    </recommendedName>
</protein>
<feature type="transmembrane region" description="Helical" evidence="9">
    <location>
        <begin position="423"/>
        <end position="446"/>
    </location>
</feature>
<dbReference type="InterPro" id="IPR036739">
    <property type="entry name" value="SLC41_membr_dom_sf"/>
</dbReference>
<gene>
    <name evidence="11" type="primary">mgtE</name>
    <name evidence="11" type="ORF">FIV42_02550</name>
</gene>
<name>A0A4Y6PMW2_PERCE</name>
<comment type="caution">
    <text evidence="9">Lacks conserved residue(s) required for the propagation of feature annotation.</text>
</comment>
<dbReference type="SUPFAM" id="SSF54631">
    <property type="entry name" value="CBS-domain pair"/>
    <property type="match status" value="1"/>
</dbReference>
<dbReference type="Gene3D" id="3.10.580.10">
    <property type="entry name" value="CBS-domain"/>
    <property type="match status" value="1"/>
</dbReference>
<dbReference type="SUPFAM" id="SSF158791">
    <property type="entry name" value="MgtE N-terminal domain-like"/>
    <property type="match status" value="1"/>
</dbReference>
<keyword evidence="9" id="KW-1003">Cell membrane</keyword>
<evidence type="ECO:0000256" key="1">
    <source>
        <dbReference type="ARBA" id="ARBA00004141"/>
    </source>
</evidence>
<dbReference type="RefSeq" id="WP_141196155.1">
    <property type="nucleotide sequence ID" value="NZ_CP041186.1"/>
</dbReference>
<evidence type="ECO:0000256" key="7">
    <source>
        <dbReference type="ARBA" id="ARBA00023136"/>
    </source>
</evidence>
<dbReference type="SMART" id="SM00924">
    <property type="entry name" value="MgtE_N"/>
    <property type="match status" value="1"/>
</dbReference>
<dbReference type="EMBL" id="CP041186">
    <property type="protein sequence ID" value="QDG49658.1"/>
    <property type="molecule type" value="Genomic_DNA"/>
</dbReference>
<dbReference type="GO" id="GO:0015095">
    <property type="term" value="F:magnesium ion transmembrane transporter activity"/>
    <property type="evidence" value="ECO:0007669"/>
    <property type="project" value="UniProtKB-UniRule"/>
</dbReference>
<accession>A0A4Y6PMW2</accession>
<evidence type="ECO:0000256" key="4">
    <source>
        <dbReference type="ARBA" id="ARBA00022692"/>
    </source>
</evidence>
<dbReference type="SMART" id="SM00116">
    <property type="entry name" value="CBS"/>
    <property type="match status" value="1"/>
</dbReference>
<evidence type="ECO:0000313" key="12">
    <source>
        <dbReference type="Proteomes" id="UP000315995"/>
    </source>
</evidence>
<dbReference type="InterPro" id="IPR000644">
    <property type="entry name" value="CBS_dom"/>
</dbReference>
<dbReference type="NCBIfam" id="TIGR00400">
    <property type="entry name" value="mgtE"/>
    <property type="match status" value="1"/>
</dbReference>
<keyword evidence="12" id="KW-1185">Reference proteome</keyword>
<comment type="similarity">
    <text evidence="2 9">Belongs to the SLC41A transporter family.</text>
</comment>
<dbReference type="GO" id="GO:0005886">
    <property type="term" value="C:plasma membrane"/>
    <property type="evidence" value="ECO:0007669"/>
    <property type="project" value="UniProtKB-SubCell"/>
</dbReference>
<dbReference type="CDD" id="cd04606">
    <property type="entry name" value="CBS_pair_Mg_transporter"/>
    <property type="match status" value="1"/>
</dbReference>
<dbReference type="SUPFAM" id="SSF161093">
    <property type="entry name" value="MgtE membrane domain-like"/>
    <property type="match status" value="1"/>
</dbReference>
<organism evidence="11 12">
    <name type="scientific">Persicimonas caeni</name>
    <dbReference type="NCBI Taxonomy" id="2292766"/>
    <lineage>
        <taxon>Bacteria</taxon>
        <taxon>Deltaproteobacteria</taxon>
        <taxon>Bradymonadales</taxon>
        <taxon>Bradymonadaceae</taxon>
        <taxon>Persicimonas</taxon>
    </lineage>
</organism>